<name>A0A372NPC9_9SPHI</name>
<keyword evidence="1" id="KW-1133">Transmembrane helix</keyword>
<sequence>MKREKFIYNLNIAVTIFVLFLTWLCAAVLVCYYLIDYKKDTIAVSNVGFAAFLALASISFNWAKTFDSSDDQQADIIEKLNLAASKAIMAAICFVGASLAKYIVIKGNEIGHNIISDTEFLKVILYLGCVVTFNVAFSLAVDVITRLGVIYIRALQIFK</sequence>
<evidence type="ECO:0000313" key="3">
    <source>
        <dbReference type="Proteomes" id="UP000264217"/>
    </source>
</evidence>
<proteinExistence type="predicted"/>
<keyword evidence="1" id="KW-0812">Transmembrane</keyword>
<evidence type="ECO:0000313" key="2">
    <source>
        <dbReference type="EMBL" id="RFZ90103.1"/>
    </source>
</evidence>
<dbReference type="EMBL" id="QWDC01000005">
    <property type="protein sequence ID" value="RFZ90103.1"/>
    <property type="molecule type" value="Genomic_DNA"/>
</dbReference>
<dbReference type="RefSeq" id="WP_117394070.1">
    <property type="nucleotide sequence ID" value="NZ_QWDC01000005.1"/>
</dbReference>
<accession>A0A372NPC9</accession>
<feature type="transmembrane region" description="Helical" evidence="1">
    <location>
        <begin position="12"/>
        <end position="35"/>
    </location>
</feature>
<dbReference type="OrthoDB" id="9873879at2"/>
<reference evidence="2 3" key="1">
    <citation type="submission" date="2018-08" db="EMBL/GenBank/DDBJ databases">
        <title>Mucilaginibacter sp. MYSH2.</title>
        <authorList>
            <person name="Seo T."/>
        </authorList>
    </citation>
    <scope>NUCLEOTIDE SEQUENCE [LARGE SCALE GENOMIC DNA]</scope>
    <source>
        <strain evidence="2 3">MYSH2</strain>
    </source>
</reference>
<keyword evidence="1" id="KW-0472">Membrane</keyword>
<feature type="transmembrane region" description="Helical" evidence="1">
    <location>
        <begin position="124"/>
        <end position="152"/>
    </location>
</feature>
<dbReference type="AlphaFoldDB" id="A0A372NPC9"/>
<keyword evidence="3" id="KW-1185">Reference proteome</keyword>
<feature type="transmembrane region" description="Helical" evidence="1">
    <location>
        <begin position="41"/>
        <end position="62"/>
    </location>
</feature>
<organism evidence="2 3">
    <name type="scientific">Mucilaginibacter conchicola</name>
    <dbReference type="NCBI Taxonomy" id="2303333"/>
    <lineage>
        <taxon>Bacteria</taxon>
        <taxon>Pseudomonadati</taxon>
        <taxon>Bacteroidota</taxon>
        <taxon>Sphingobacteriia</taxon>
        <taxon>Sphingobacteriales</taxon>
        <taxon>Sphingobacteriaceae</taxon>
        <taxon>Mucilaginibacter</taxon>
    </lineage>
</organism>
<feature type="transmembrane region" description="Helical" evidence="1">
    <location>
        <begin position="83"/>
        <end position="104"/>
    </location>
</feature>
<evidence type="ECO:0000256" key="1">
    <source>
        <dbReference type="SAM" id="Phobius"/>
    </source>
</evidence>
<comment type="caution">
    <text evidence="2">The sequence shown here is derived from an EMBL/GenBank/DDBJ whole genome shotgun (WGS) entry which is preliminary data.</text>
</comment>
<protein>
    <submittedName>
        <fullName evidence="2">Uncharacterized protein</fullName>
    </submittedName>
</protein>
<dbReference type="Proteomes" id="UP000264217">
    <property type="component" value="Unassembled WGS sequence"/>
</dbReference>
<gene>
    <name evidence="2" type="ORF">D0C36_22950</name>
</gene>